<keyword evidence="3" id="KW-0032">Aminotransferase</keyword>
<dbReference type="KEGG" id="kal:KALB_5690"/>
<proteinExistence type="inferred from homology"/>
<dbReference type="HOGENOM" id="CLU_517569_0_0_11"/>
<keyword evidence="4" id="KW-0808">Transferase</keyword>
<reference evidence="7 8" key="1">
    <citation type="journal article" date="2014" name="BMC Genomics">
        <title>Complete genome sequence of producer of the glycopeptide antibiotic Aculeximycin Kutzneria albida DSM 43870T, a representative of minor genus of Pseudonocardiaceae.</title>
        <authorList>
            <person name="Rebets Y."/>
            <person name="Tokovenko B."/>
            <person name="Lushchyk I."/>
            <person name="Ruckert C."/>
            <person name="Zaburannyi N."/>
            <person name="Bechthold A."/>
            <person name="Kalinowski J."/>
            <person name="Luzhetskyy A."/>
        </authorList>
    </citation>
    <scope>NUCLEOTIDE SEQUENCE [LARGE SCALE GENOMIC DNA]</scope>
    <source>
        <strain evidence="7">DSM 43870</strain>
    </source>
</reference>
<dbReference type="PANTHER" id="PTHR46383">
    <property type="entry name" value="ASPARTATE AMINOTRANSFERASE"/>
    <property type="match status" value="1"/>
</dbReference>
<evidence type="ECO:0000256" key="5">
    <source>
        <dbReference type="ARBA" id="ARBA00022898"/>
    </source>
</evidence>
<evidence type="ECO:0000256" key="3">
    <source>
        <dbReference type="ARBA" id="ARBA00022576"/>
    </source>
</evidence>
<comment type="similarity">
    <text evidence="2">Belongs to the class-I pyridoxal-phosphate-dependent aminotransferase family.</text>
</comment>
<evidence type="ECO:0000259" key="6">
    <source>
        <dbReference type="Pfam" id="PF00155"/>
    </source>
</evidence>
<sequence>MGLFQDFAGARRISTVQPDARAAAACARPVAEDVRTFLPDVDARLLDVVARARNPLDPLELRDLWLGRVEHELGTRSRRPELAEQWRRSRLWREVTAEEVLSSRSTVRFVKELFNWFFRDDLYGDLAEQRALLLSSGSVDEEHWGLPETLKECLRFALRRDWYGYSDSRGRIPAREAVAAYENALMERPVYDERNVAITLGGTFTVSTLADFVLSGTTAAAGQALCGIPNYPPLVEAVARRRDVRLVPLPSTAGRTSLQPLIAALTPETPLVLLQTAANPTGALVDEAELAQLINTASPTTTIVLDECHEWLGPERLRSVARAARNVVRVSSLSKNWSAPGMKTGWMLADRGFIDEYYEHASTMFGGPPSFLYTVVEVLARMERWRITGLSDAGIAELAEFEPSYGLTADRLNRAFHAYLTERDTREDALSTLRAATCHRLGQLAEVTVPAYSINAAITFPEWDDSYLCFRDLLRETGVAVYPGILNFCFNGGVARVTTARPWDELSAAADRLHVALGSMAGTADA</sequence>
<dbReference type="SUPFAM" id="SSF53383">
    <property type="entry name" value="PLP-dependent transferases"/>
    <property type="match status" value="1"/>
</dbReference>
<dbReference type="EMBL" id="CP007155">
    <property type="protein sequence ID" value="AHH99051.1"/>
    <property type="molecule type" value="Genomic_DNA"/>
</dbReference>
<dbReference type="CDD" id="cd00609">
    <property type="entry name" value="AAT_like"/>
    <property type="match status" value="1"/>
</dbReference>
<dbReference type="OrthoDB" id="3224382at2"/>
<dbReference type="eggNOG" id="COG0436">
    <property type="taxonomic scope" value="Bacteria"/>
</dbReference>
<evidence type="ECO:0000256" key="4">
    <source>
        <dbReference type="ARBA" id="ARBA00022679"/>
    </source>
</evidence>
<dbReference type="PATRIC" id="fig|1449976.3.peg.5714"/>
<dbReference type="Proteomes" id="UP000019225">
    <property type="component" value="Chromosome"/>
</dbReference>
<evidence type="ECO:0000256" key="2">
    <source>
        <dbReference type="ARBA" id="ARBA00007441"/>
    </source>
</evidence>
<dbReference type="InterPro" id="IPR015424">
    <property type="entry name" value="PyrdxlP-dep_Trfase"/>
</dbReference>
<evidence type="ECO:0000313" key="7">
    <source>
        <dbReference type="EMBL" id="AHH99051.1"/>
    </source>
</evidence>
<dbReference type="GO" id="GO:0008483">
    <property type="term" value="F:transaminase activity"/>
    <property type="evidence" value="ECO:0007669"/>
    <property type="project" value="UniProtKB-KW"/>
</dbReference>
<accession>W5WEL9</accession>
<dbReference type="STRING" id="1449976.KALB_5690"/>
<dbReference type="GO" id="GO:0006520">
    <property type="term" value="P:amino acid metabolic process"/>
    <property type="evidence" value="ECO:0007669"/>
    <property type="project" value="InterPro"/>
</dbReference>
<evidence type="ECO:0000256" key="1">
    <source>
        <dbReference type="ARBA" id="ARBA00001933"/>
    </source>
</evidence>
<protein>
    <recommendedName>
        <fullName evidence="6">Aminotransferase class I/classII large domain-containing protein</fullName>
    </recommendedName>
</protein>
<dbReference type="InterPro" id="IPR004839">
    <property type="entry name" value="Aminotransferase_I/II_large"/>
</dbReference>
<dbReference type="Gene3D" id="3.40.640.10">
    <property type="entry name" value="Type I PLP-dependent aspartate aminotransferase-like (Major domain)"/>
    <property type="match status" value="1"/>
</dbReference>
<keyword evidence="5" id="KW-0663">Pyridoxal phosphate</keyword>
<dbReference type="InterPro" id="IPR015421">
    <property type="entry name" value="PyrdxlP-dep_Trfase_major"/>
</dbReference>
<gene>
    <name evidence="7" type="ORF">KALB_5690</name>
</gene>
<comment type="cofactor">
    <cofactor evidence="1">
        <name>pyridoxal 5'-phosphate</name>
        <dbReference type="ChEBI" id="CHEBI:597326"/>
    </cofactor>
</comment>
<dbReference type="PANTHER" id="PTHR46383:SF1">
    <property type="entry name" value="ASPARTATE AMINOTRANSFERASE"/>
    <property type="match status" value="1"/>
</dbReference>
<keyword evidence="8" id="KW-1185">Reference proteome</keyword>
<dbReference type="Pfam" id="PF00155">
    <property type="entry name" value="Aminotran_1_2"/>
    <property type="match status" value="1"/>
</dbReference>
<name>W5WEL9_9PSEU</name>
<dbReference type="AlphaFoldDB" id="W5WEL9"/>
<evidence type="ECO:0000313" key="8">
    <source>
        <dbReference type="Proteomes" id="UP000019225"/>
    </source>
</evidence>
<dbReference type="GO" id="GO:0030170">
    <property type="term" value="F:pyridoxal phosphate binding"/>
    <property type="evidence" value="ECO:0007669"/>
    <property type="project" value="InterPro"/>
</dbReference>
<feature type="domain" description="Aminotransferase class I/classII large" evidence="6">
    <location>
        <begin position="133"/>
        <end position="375"/>
    </location>
</feature>
<organism evidence="7 8">
    <name type="scientific">Kutzneria albida DSM 43870</name>
    <dbReference type="NCBI Taxonomy" id="1449976"/>
    <lineage>
        <taxon>Bacteria</taxon>
        <taxon>Bacillati</taxon>
        <taxon>Actinomycetota</taxon>
        <taxon>Actinomycetes</taxon>
        <taxon>Pseudonocardiales</taxon>
        <taxon>Pseudonocardiaceae</taxon>
        <taxon>Kutzneria</taxon>
    </lineage>
</organism>
<dbReference type="InterPro" id="IPR050596">
    <property type="entry name" value="AspAT/PAT-like"/>
</dbReference>